<dbReference type="RefSeq" id="YP_009009266.1">
    <property type="nucleotide sequence ID" value="NC_023600.1"/>
</dbReference>
<accession>W8ECR8</accession>
<evidence type="ECO:0000313" key="2">
    <source>
        <dbReference type="EMBL" id="AHJ88566.1"/>
    </source>
</evidence>
<feature type="compositionally biased region" description="Acidic residues" evidence="1">
    <location>
        <begin position="223"/>
        <end position="232"/>
    </location>
</feature>
<feature type="compositionally biased region" description="Pro residues" evidence="1">
    <location>
        <begin position="197"/>
        <end position="206"/>
    </location>
</feature>
<organism evidence="2 3">
    <name type="scientific">Mycobacterium phage Julie1</name>
    <dbReference type="NCBI Taxonomy" id="1463812"/>
    <lineage>
        <taxon>Viruses</taxon>
        <taxon>Duplodnaviria</taxon>
        <taxon>Heunggongvirae</taxon>
        <taxon>Uroviricota</taxon>
        <taxon>Caudoviricetes</taxon>
        <taxon>Bclasvirinae</taxon>
        <taxon>Julieunavirus</taxon>
        <taxon>Julieunavirus julie1</taxon>
    </lineage>
</organism>
<name>W8ECR8_9CAUD</name>
<keyword evidence="3" id="KW-1185">Reference proteome</keyword>
<dbReference type="Proteomes" id="UP000203096">
    <property type="component" value="Segment"/>
</dbReference>
<dbReference type="GeneID" id="18505930"/>
<proteinExistence type="predicted"/>
<evidence type="ECO:0000256" key="1">
    <source>
        <dbReference type="SAM" id="MobiDB-lite"/>
    </source>
</evidence>
<protein>
    <submittedName>
        <fullName evidence="2">RNaseE</fullName>
    </submittedName>
</protein>
<feature type="compositionally biased region" description="Low complexity" evidence="1">
    <location>
        <begin position="182"/>
        <end position="196"/>
    </location>
</feature>
<evidence type="ECO:0000313" key="3">
    <source>
        <dbReference type="Proteomes" id="UP000203096"/>
    </source>
</evidence>
<reference evidence="2 3" key="1">
    <citation type="journal article" date="2014" name="Genome Announc.">
        <title>Complete genome sequences of nine mycobacteriophages.</title>
        <authorList>
            <person name="Franceschelli J.J."/>
            <person name="Suarez C.A."/>
            <person name="Teran L."/>
            <person name="Raya R.R."/>
            <person name="Morbidoni H.R."/>
        </authorList>
    </citation>
    <scope>NUCLEOTIDE SEQUENCE [LARGE SCALE GENOMIC DNA]</scope>
</reference>
<sequence>MTVSDDDLSSLINEELLARRTKVMYLKNAGATWAQIAAQVGVSVATCRKDMAIVQRDINNEQPSQVVARHRAVIFDIQRANYPAMMRGDKDAAMVILRALHREANLLGLDSPTRVLAAVSAEDFANEAARLIESITTKDADTLKELTHASRPIDVEEVPIPEPDPVPRLADPGPDGQAASVAGEPDGAPADGARPGPGSPGGPAPDSPERPSRVPGQAGLPDLPDDDGWSNL</sequence>
<dbReference type="EMBL" id="KJ433976">
    <property type="protein sequence ID" value="AHJ88566.1"/>
    <property type="molecule type" value="Genomic_DNA"/>
</dbReference>
<dbReference type="KEGG" id="vg:18505930"/>
<feature type="region of interest" description="Disordered" evidence="1">
    <location>
        <begin position="148"/>
        <end position="232"/>
    </location>
</feature>
<gene>
    <name evidence="2" type="ORF">Jolie1_066</name>
</gene>